<evidence type="ECO:0000313" key="2">
    <source>
        <dbReference type="EMBL" id="PCS07814.1"/>
    </source>
</evidence>
<protein>
    <submittedName>
        <fullName evidence="2">ATP/GTP binding protein</fullName>
    </submittedName>
</protein>
<keyword evidence="3" id="KW-1185">Reference proteome</keyword>
<dbReference type="AlphaFoldDB" id="A0A2A5S2W5"/>
<reference evidence="2 3" key="1">
    <citation type="submission" date="2014-12" db="EMBL/GenBank/DDBJ databases">
        <title>Draft genome sequences of 10 type strains of Lactococcus.</title>
        <authorList>
            <person name="Sun Z."/>
            <person name="Zhong Z."/>
            <person name="Liu W."/>
            <person name="Zhang W."/>
            <person name="Zhang H."/>
        </authorList>
    </citation>
    <scope>NUCLEOTIDE SEQUENCE [LARGE SCALE GENOMIC DNA]</scope>
    <source>
        <strain evidence="2 3">DSM 6634</strain>
    </source>
</reference>
<accession>A0A2A5S2W5</accession>
<sequence>MNSSNLTVSTAIKLINQKEHYDTIIVDESHRLSRRGSKQHSAFNTIYKHTEFANCENHLEPLITLSNQVILMYDILQAIRPANISREKFKELTTGFEKCYLTTQFRIQAPEGKDYSSEDYVNGIKYLLYKDTDLLQYTNFDLKFDRSLFHDTDPDAYFGYFNEAPLENLIDWVEEDKNYHPEHINRVLSGLVEEWKQAEGKNPSITHFHESMISRRWNSTQENWINSTDDDAEDQIGSVFAVQGIDLNKVGVLIGNDLLVDKNGKLYGEPSNFKNVNGKHTKAELLLPDTQKEFTIFVLNIYYVLLTRGIDGIRIAFWHNDAFKEYFKKTFDF</sequence>
<feature type="domain" description="Schlafen group 3-like DNA/RNA helicase" evidence="1">
    <location>
        <begin position="8"/>
        <end position="315"/>
    </location>
</feature>
<name>A0A2A5S2W5_9LACT</name>
<comment type="caution">
    <text evidence="2">The sequence shown here is derived from an EMBL/GenBank/DDBJ whole genome shotgun (WGS) entry which is preliminary data.</text>
</comment>
<dbReference type="RefSeq" id="WP_245810470.1">
    <property type="nucleotide sequence ID" value="NZ_JXJW01000005.1"/>
</dbReference>
<gene>
    <name evidence="2" type="ORF">RU86_GL001871</name>
</gene>
<organism evidence="2 3">
    <name type="scientific">Pseudolactococcus piscium</name>
    <dbReference type="NCBI Taxonomy" id="1364"/>
    <lineage>
        <taxon>Bacteria</taxon>
        <taxon>Bacillati</taxon>
        <taxon>Bacillota</taxon>
        <taxon>Bacilli</taxon>
        <taxon>Lactobacillales</taxon>
        <taxon>Streptococcaceae</taxon>
        <taxon>Pseudolactococcus</taxon>
    </lineage>
</organism>
<dbReference type="Pfam" id="PF09848">
    <property type="entry name" value="SLFN-g3_helicase"/>
    <property type="match status" value="1"/>
</dbReference>
<proteinExistence type="predicted"/>
<dbReference type="InterPro" id="IPR018647">
    <property type="entry name" value="SLFN_3-like_DNA/RNA_helicase"/>
</dbReference>
<dbReference type="Proteomes" id="UP000218282">
    <property type="component" value="Unassembled WGS sequence"/>
</dbReference>
<dbReference type="EMBL" id="JXJW01000005">
    <property type="protein sequence ID" value="PCS07814.1"/>
    <property type="molecule type" value="Genomic_DNA"/>
</dbReference>
<evidence type="ECO:0000259" key="1">
    <source>
        <dbReference type="Pfam" id="PF09848"/>
    </source>
</evidence>
<evidence type="ECO:0000313" key="3">
    <source>
        <dbReference type="Proteomes" id="UP000218282"/>
    </source>
</evidence>